<evidence type="ECO:0000256" key="2">
    <source>
        <dbReference type="ARBA" id="ARBA00023004"/>
    </source>
</evidence>
<evidence type="ECO:0000256" key="1">
    <source>
        <dbReference type="ARBA" id="ARBA00022723"/>
    </source>
</evidence>
<feature type="domain" description="4Fe-4S ferredoxin-type" evidence="4">
    <location>
        <begin position="2"/>
        <end position="32"/>
    </location>
</feature>
<accession>A0A0P0M219</accession>
<dbReference type="SUPFAM" id="SSF54862">
    <property type="entry name" value="4Fe-4S ferredoxins"/>
    <property type="match status" value="1"/>
</dbReference>
<dbReference type="Pfam" id="PF04432">
    <property type="entry name" value="FrhB_FdhB_C"/>
    <property type="match status" value="1"/>
</dbReference>
<dbReference type="InterPro" id="IPR011004">
    <property type="entry name" value="Trimer_LpxA-like_sf"/>
</dbReference>
<dbReference type="SUPFAM" id="SSF51161">
    <property type="entry name" value="Trimeric LpxA-like enzymes"/>
    <property type="match status" value="1"/>
</dbReference>
<keyword evidence="3" id="KW-0411">Iron-sulfur</keyword>
<dbReference type="GO" id="GO:0046872">
    <property type="term" value="F:metal ion binding"/>
    <property type="evidence" value="ECO:0007669"/>
    <property type="project" value="UniProtKB-KW"/>
</dbReference>
<evidence type="ECO:0000256" key="3">
    <source>
        <dbReference type="ARBA" id="ARBA00023014"/>
    </source>
</evidence>
<name>A0A0P0M219_PHOVU</name>
<dbReference type="GO" id="GO:0051536">
    <property type="term" value="F:iron-sulfur cluster binding"/>
    <property type="evidence" value="ECO:0007669"/>
    <property type="project" value="UniProtKB-KW"/>
</dbReference>
<protein>
    <submittedName>
        <fullName evidence="5">Quinone oxidoreductase</fullName>
    </submittedName>
</protein>
<dbReference type="InterPro" id="IPR017896">
    <property type="entry name" value="4Fe4S_Fe-S-bd"/>
</dbReference>
<dbReference type="Gene3D" id="2.160.10.10">
    <property type="entry name" value="Hexapeptide repeat proteins"/>
    <property type="match status" value="1"/>
</dbReference>
<feature type="domain" description="4Fe-4S ferredoxin-type" evidence="4">
    <location>
        <begin position="37"/>
        <end position="67"/>
    </location>
</feature>
<keyword evidence="2" id="KW-0408">Iron</keyword>
<dbReference type="PANTHER" id="PTHR43193:SF2">
    <property type="entry name" value="POLYFERREDOXIN PROTEIN FWDF"/>
    <property type="match status" value="1"/>
</dbReference>
<reference evidence="5 6" key="2">
    <citation type="journal article" date="2016" name="Genome Biol. Evol.">
        <title>Extensive mobilome-driven genome diversification in mouse gut-associated Bacteroides vulgatus mpk.</title>
        <authorList>
            <person name="Lange A."/>
            <person name="Beier S."/>
            <person name="Steimle A."/>
            <person name="Autenrieth I.B."/>
            <person name="Huson D.H."/>
            <person name="Frick J.S."/>
        </authorList>
    </citation>
    <scope>NUCLEOTIDE SEQUENCE [LARGE SCALE GENOMIC DNA]</scope>
    <source>
        <strain evidence="6">mpk</strain>
    </source>
</reference>
<organism evidence="5 6">
    <name type="scientific">Phocaeicola vulgatus</name>
    <name type="common">Bacteroides vulgatus</name>
    <dbReference type="NCBI Taxonomy" id="821"/>
    <lineage>
        <taxon>Bacteria</taxon>
        <taxon>Pseudomonadati</taxon>
        <taxon>Bacteroidota</taxon>
        <taxon>Bacteroidia</taxon>
        <taxon>Bacteroidales</taxon>
        <taxon>Bacteroidaceae</taxon>
        <taxon>Phocaeicola</taxon>
    </lineage>
</organism>
<dbReference type="PROSITE" id="PS00198">
    <property type="entry name" value="4FE4S_FER_1"/>
    <property type="match status" value="1"/>
</dbReference>
<dbReference type="InterPro" id="IPR017900">
    <property type="entry name" value="4Fe4S_Fe_S_CS"/>
</dbReference>
<proteinExistence type="predicted"/>
<dbReference type="EMBL" id="CP013020">
    <property type="protein sequence ID" value="ALK84331.1"/>
    <property type="molecule type" value="Genomic_DNA"/>
</dbReference>
<sequence>MQMVNITDKSKCCGCNACGDVCIHQAIKFHIDVEGFWYPEVDKDKCTDCGLCEKVCPIINKEDWHESGGFEKPHCYALINKNIEVRFDSTSGGAFSALADEIYKKSGYVGGAIYNEDWSVSQFLSSSREDLSRLRSSKYLQSHLDGFYIAVREALKTGKPVLVCGSPCQMAAMKRFLRKPYENLMVVDYICRGIASPLYFKQFINYLEQKHHSTVVYYKAKSKELGWRTLSTRVEFANKDVDYILGKENPWLSMQYKIPEVCRPSCFDCPFKGFPRTSDLTIGDLWSSPGSIPKELDSDIGTSVVFANNEKGADMLNKCKKKIIWSDFSFEEATKGNYHLMYSLKHSEHNREDFFKTLNISFQACIDKYMPDFGQTQKSLKEKIKNVACFIKGVTGAAGWNIGTWIKNMRYNLFCRQIETDILERKFIIINKYCTLDLHPKAKLVLNAPFIMGYKRIEGSKLESRLLIEENGRMEIKYGSYTVYYGADIQVFKGAHLEIGGDASVNVGLNLICANHISIGRWTGGGRNVTIRDNNGEHHISIRGYKTSIPIVIKEHVWLTENCTIMPGTTIEAGAIISARSVVQGHVPSFSIVSGDPAKVIETKVYWKS</sequence>
<dbReference type="PANTHER" id="PTHR43193">
    <property type="match status" value="1"/>
</dbReference>
<keyword evidence="1" id="KW-0479">Metal-binding</keyword>
<dbReference type="PATRIC" id="fig|821.40.peg.2062"/>
<dbReference type="InterPro" id="IPR052977">
    <property type="entry name" value="Polyferredoxin-like_ET"/>
</dbReference>
<dbReference type="PROSITE" id="PS51379">
    <property type="entry name" value="4FE4S_FER_2"/>
    <property type="match status" value="2"/>
</dbReference>
<dbReference type="InterPro" id="IPR007525">
    <property type="entry name" value="FrhB_FdhB_C"/>
</dbReference>
<reference evidence="6" key="1">
    <citation type="submission" date="2015-10" db="EMBL/GenBank/DDBJ databases">
        <title>Extensive mobilome-driven genome diversification in gut-associated Bacteroides vulgatus mpk.</title>
        <authorList>
            <person name="Beier S."/>
            <person name="Lange A."/>
            <person name="Huson D.H."/>
            <person name="Frick J.-S."/>
            <person name="Autenrieth I.B."/>
        </authorList>
    </citation>
    <scope>NUCLEOTIDE SEQUENCE [LARGE SCALE GENOMIC DNA]</scope>
    <source>
        <strain evidence="6">mpk</strain>
    </source>
</reference>
<evidence type="ECO:0000259" key="4">
    <source>
        <dbReference type="PROSITE" id="PS51379"/>
    </source>
</evidence>
<gene>
    <name evidence="5" type="ORF">BvMPK_1727</name>
</gene>
<evidence type="ECO:0000313" key="5">
    <source>
        <dbReference type="EMBL" id="ALK84331.1"/>
    </source>
</evidence>
<dbReference type="CDD" id="cd04647">
    <property type="entry name" value="LbH_MAT_like"/>
    <property type="match status" value="1"/>
</dbReference>
<dbReference type="AlphaFoldDB" id="A0A0P0M219"/>
<evidence type="ECO:0000313" key="6">
    <source>
        <dbReference type="Proteomes" id="UP000061587"/>
    </source>
</evidence>
<dbReference type="Pfam" id="PF12838">
    <property type="entry name" value="Fer4_7"/>
    <property type="match status" value="1"/>
</dbReference>
<dbReference type="Proteomes" id="UP000061587">
    <property type="component" value="Chromosome"/>
</dbReference>
<dbReference type="Gene3D" id="3.30.70.20">
    <property type="match status" value="1"/>
</dbReference>